<gene>
    <name evidence="1" type="ORF">ANCDUO_03762</name>
</gene>
<proteinExistence type="predicted"/>
<organism evidence="1 2">
    <name type="scientific">Ancylostoma duodenale</name>
    <dbReference type="NCBI Taxonomy" id="51022"/>
    <lineage>
        <taxon>Eukaryota</taxon>
        <taxon>Metazoa</taxon>
        <taxon>Ecdysozoa</taxon>
        <taxon>Nematoda</taxon>
        <taxon>Chromadorea</taxon>
        <taxon>Rhabditida</taxon>
        <taxon>Rhabditina</taxon>
        <taxon>Rhabditomorpha</taxon>
        <taxon>Strongyloidea</taxon>
        <taxon>Ancylostomatidae</taxon>
        <taxon>Ancylostomatinae</taxon>
        <taxon>Ancylostoma</taxon>
    </lineage>
</organism>
<accession>A0A0C2DT33</accession>
<protein>
    <submittedName>
        <fullName evidence="1">Uncharacterized protein</fullName>
    </submittedName>
</protein>
<dbReference type="OrthoDB" id="407509at2759"/>
<dbReference type="Proteomes" id="UP000054047">
    <property type="component" value="Unassembled WGS sequence"/>
</dbReference>
<keyword evidence="2" id="KW-1185">Reference proteome</keyword>
<name>A0A0C2DT33_9BILA</name>
<evidence type="ECO:0000313" key="2">
    <source>
        <dbReference type="Proteomes" id="UP000054047"/>
    </source>
</evidence>
<dbReference type="EMBL" id="KN727346">
    <property type="protein sequence ID" value="KIH65912.1"/>
    <property type="molecule type" value="Genomic_DNA"/>
</dbReference>
<dbReference type="AlphaFoldDB" id="A0A0C2DT33"/>
<reference evidence="1 2" key="1">
    <citation type="submission" date="2013-12" db="EMBL/GenBank/DDBJ databases">
        <title>Draft genome of the parsitic nematode Ancylostoma duodenale.</title>
        <authorList>
            <person name="Mitreva M."/>
        </authorList>
    </citation>
    <scope>NUCLEOTIDE SEQUENCE [LARGE SCALE GENOMIC DNA]</scope>
    <source>
        <strain evidence="1 2">Zhejiang</strain>
    </source>
</reference>
<evidence type="ECO:0000313" key="1">
    <source>
        <dbReference type="EMBL" id="KIH65912.1"/>
    </source>
</evidence>
<sequence>MEDHWKKVSNMRSFKIRMTLILITVSSSTLRKVAWKKQKHEDVEEFKEERLLKATEERKSMKKFIRDLLLYRNNLKALKDKNGNTIKSREGMEAICK</sequence>